<evidence type="ECO:0000256" key="6">
    <source>
        <dbReference type="ARBA" id="ARBA00022660"/>
    </source>
</evidence>
<name>A0A1L7PNS7_HALPP</name>
<keyword evidence="11 18" id="KW-1133">Transmembrane helix</keyword>
<feature type="transmembrane region" description="Helical" evidence="18">
    <location>
        <begin position="121"/>
        <end position="140"/>
    </location>
</feature>
<dbReference type="PANTHER" id="PTHR46552:SF1">
    <property type="entry name" value="NADH-UBIQUINONE OXIDOREDUCTASE CHAIN 2"/>
    <property type="match status" value="1"/>
</dbReference>
<dbReference type="EMBL" id="FM177863">
    <property type="protein sequence ID" value="CAQ68506.1"/>
    <property type="molecule type" value="Genomic_DNA"/>
</dbReference>
<dbReference type="GO" id="GO:0006120">
    <property type="term" value="P:mitochondrial electron transport, NADH to ubiquinone"/>
    <property type="evidence" value="ECO:0007669"/>
    <property type="project" value="TreeGrafter"/>
</dbReference>
<dbReference type="InterPro" id="IPR001750">
    <property type="entry name" value="ND/Mrp_TM"/>
</dbReference>
<comment type="subcellular location">
    <subcellularLocation>
        <location evidence="1">Mitochondrion inner membrane</location>
        <topology evidence="1">Multi-pass membrane protein</topology>
    </subcellularLocation>
</comment>
<evidence type="ECO:0000256" key="11">
    <source>
        <dbReference type="ARBA" id="ARBA00022989"/>
    </source>
</evidence>
<evidence type="ECO:0000256" key="13">
    <source>
        <dbReference type="ARBA" id="ARBA00023075"/>
    </source>
</evidence>
<dbReference type="InterPro" id="IPR050175">
    <property type="entry name" value="Complex_I_Subunit_2"/>
</dbReference>
<sequence>MGYLIPVSLVFVLSNFNSLVLWIMLEVISLYVLFLVLRHSVRDVNMLGVVYYFLVQGVGGALLVFGIIYELGLYGNVYFAQVPLSYVGLCCGLGGLLMKMGLYPFYFWVVRVYKLLEGVQCYYVAVYPKIFPLIFLYGLMDVVGMGFFFFGGFSILLSGFLGLLVSDVREFMGLSSIGHGGWMLFCFFGGFMLLVIYFIVYYVCNYVFFNMMYGRGFGLFIGFGRGRLMMGISFVLFFVVMNLGGFAPSVGFILKLYIVTEVLGNWGLISCVILLFLTVAGIFFYVRFIQFLYNVNCNYQVIRVVSWKRWFRGCVQTGLLLFMIVLFWGLIVI</sequence>
<evidence type="ECO:0000256" key="16">
    <source>
        <dbReference type="ARBA" id="ARBA00031028"/>
    </source>
</evidence>
<proteinExistence type="inferred from homology"/>
<feature type="domain" description="NADH:quinone oxidoreductase/Mrp antiporter transmembrane" evidence="19">
    <location>
        <begin position="19"/>
        <end position="278"/>
    </location>
</feature>
<evidence type="ECO:0000256" key="12">
    <source>
        <dbReference type="ARBA" id="ARBA00023027"/>
    </source>
</evidence>
<feature type="transmembrane region" description="Helical" evidence="18">
    <location>
        <begin position="206"/>
        <end position="224"/>
    </location>
</feature>
<feature type="transmembrane region" description="Helical" evidence="18">
    <location>
        <begin position="310"/>
        <end position="331"/>
    </location>
</feature>
<dbReference type="EC" id="7.1.1.2" evidence="3"/>
<evidence type="ECO:0000256" key="14">
    <source>
        <dbReference type="ARBA" id="ARBA00023128"/>
    </source>
</evidence>
<evidence type="ECO:0000256" key="4">
    <source>
        <dbReference type="ARBA" id="ARBA00021008"/>
    </source>
</evidence>
<feature type="transmembrane region" description="Helical" evidence="18">
    <location>
        <begin position="266"/>
        <end position="289"/>
    </location>
</feature>
<evidence type="ECO:0000256" key="9">
    <source>
        <dbReference type="ARBA" id="ARBA00022967"/>
    </source>
</evidence>
<feature type="transmembrane region" description="Helical" evidence="18">
    <location>
        <begin position="231"/>
        <end position="254"/>
    </location>
</feature>
<keyword evidence="9" id="KW-1278">Translocase</keyword>
<dbReference type="Pfam" id="PF00361">
    <property type="entry name" value="Proton_antipo_M"/>
    <property type="match status" value="1"/>
</dbReference>
<evidence type="ECO:0000256" key="7">
    <source>
        <dbReference type="ARBA" id="ARBA00022692"/>
    </source>
</evidence>
<protein>
    <recommendedName>
        <fullName evidence="4">NADH-ubiquinone oxidoreductase chain 2</fullName>
        <ecNumber evidence="3">7.1.1.2</ecNumber>
    </recommendedName>
    <alternativeName>
        <fullName evidence="16">NADH dehydrogenase subunit 2</fullName>
    </alternativeName>
</protein>
<evidence type="ECO:0000256" key="10">
    <source>
        <dbReference type="ARBA" id="ARBA00022982"/>
    </source>
</evidence>
<keyword evidence="8" id="KW-0999">Mitochondrion inner membrane</keyword>
<dbReference type="PANTHER" id="PTHR46552">
    <property type="entry name" value="NADH-UBIQUINONE OXIDOREDUCTASE CHAIN 2"/>
    <property type="match status" value="1"/>
</dbReference>
<feature type="transmembrane region" description="Helical" evidence="18">
    <location>
        <begin position="84"/>
        <end position="109"/>
    </location>
</feature>
<keyword evidence="12" id="KW-0520">NAD</keyword>
<keyword evidence="15 18" id="KW-0472">Membrane</keyword>
<keyword evidence="5" id="KW-0813">Transport</keyword>
<evidence type="ECO:0000313" key="20">
    <source>
        <dbReference type="EMBL" id="CAQ68506.1"/>
    </source>
</evidence>
<accession>A0A1L7PNS7</accession>
<evidence type="ECO:0000256" key="5">
    <source>
        <dbReference type="ARBA" id="ARBA00022448"/>
    </source>
</evidence>
<organism evidence="20">
    <name type="scientific">Halocynthia papillosa</name>
    <name type="common">Red sea-squirt</name>
    <dbReference type="NCBI Taxonomy" id="201963"/>
    <lineage>
        <taxon>Eukaryota</taxon>
        <taxon>Metazoa</taxon>
        <taxon>Chordata</taxon>
        <taxon>Tunicata</taxon>
        <taxon>Ascidiacea</taxon>
        <taxon>Stolidobranchia</taxon>
        <taxon>Pyuridae</taxon>
        <taxon>Halocynthia</taxon>
    </lineage>
</organism>
<feature type="transmembrane region" description="Helical" evidence="18">
    <location>
        <begin position="146"/>
        <end position="165"/>
    </location>
</feature>
<evidence type="ECO:0000256" key="17">
    <source>
        <dbReference type="ARBA" id="ARBA00049551"/>
    </source>
</evidence>
<keyword evidence="10" id="KW-0249">Electron transport</keyword>
<evidence type="ECO:0000256" key="3">
    <source>
        <dbReference type="ARBA" id="ARBA00012944"/>
    </source>
</evidence>
<comment type="catalytic activity">
    <reaction evidence="17">
        <text>a ubiquinone + NADH + 5 H(+)(in) = a ubiquinol + NAD(+) + 4 H(+)(out)</text>
        <dbReference type="Rhea" id="RHEA:29091"/>
        <dbReference type="Rhea" id="RHEA-COMP:9565"/>
        <dbReference type="Rhea" id="RHEA-COMP:9566"/>
        <dbReference type="ChEBI" id="CHEBI:15378"/>
        <dbReference type="ChEBI" id="CHEBI:16389"/>
        <dbReference type="ChEBI" id="CHEBI:17976"/>
        <dbReference type="ChEBI" id="CHEBI:57540"/>
        <dbReference type="ChEBI" id="CHEBI:57945"/>
        <dbReference type="EC" id="7.1.1.2"/>
    </reaction>
</comment>
<evidence type="ECO:0000256" key="8">
    <source>
        <dbReference type="ARBA" id="ARBA00022792"/>
    </source>
</evidence>
<feature type="transmembrane region" description="Helical" evidence="18">
    <location>
        <begin position="177"/>
        <end position="200"/>
    </location>
</feature>
<keyword evidence="13" id="KW-0830">Ubiquinone</keyword>
<evidence type="ECO:0000256" key="2">
    <source>
        <dbReference type="ARBA" id="ARBA00007012"/>
    </source>
</evidence>
<dbReference type="AlphaFoldDB" id="A0A1L7PNS7"/>
<keyword evidence="14 20" id="KW-0496">Mitochondrion</keyword>
<gene>
    <name evidence="20" type="primary">nad2</name>
</gene>
<dbReference type="GO" id="GO:0005743">
    <property type="term" value="C:mitochondrial inner membrane"/>
    <property type="evidence" value="ECO:0007669"/>
    <property type="project" value="UniProtKB-SubCell"/>
</dbReference>
<feature type="transmembrane region" description="Helical" evidence="18">
    <location>
        <begin position="49"/>
        <end position="72"/>
    </location>
</feature>
<comment type="similarity">
    <text evidence="2">Belongs to the complex I subunit 2 family.</text>
</comment>
<evidence type="ECO:0000259" key="19">
    <source>
        <dbReference type="Pfam" id="PF00361"/>
    </source>
</evidence>
<evidence type="ECO:0000256" key="15">
    <source>
        <dbReference type="ARBA" id="ARBA00023136"/>
    </source>
</evidence>
<evidence type="ECO:0000256" key="18">
    <source>
        <dbReference type="SAM" id="Phobius"/>
    </source>
</evidence>
<keyword evidence="7 18" id="KW-0812">Transmembrane</keyword>
<geneLocation type="mitochondrion" evidence="20"/>
<dbReference type="GO" id="GO:0008137">
    <property type="term" value="F:NADH dehydrogenase (ubiquinone) activity"/>
    <property type="evidence" value="ECO:0007669"/>
    <property type="project" value="UniProtKB-EC"/>
</dbReference>
<feature type="transmembrane region" description="Helical" evidence="18">
    <location>
        <begin position="20"/>
        <end position="37"/>
    </location>
</feature>
<keyword evidence="6" id="KW-0679">Respiratory chain</keyword>
<reference evidence="20" key="1">
    <citation type="journal article" date="2014" name="Genome Biol. Evol.">
        <title>Ascidian mitogenomics: comparison of evolutionary rates in closely related taxa provides evidence of ongoing speciation events.</title>
        <authorList>
            <person name="Griggio F."/>
            <person name="Voskoboynik A."/>
            <person name="Iannelli F."/>
            <person name="Justy F."/>
            <person name="Tilak M.K."/>
            <person name="Turon X."/>
            <person name="Pesole G."/>
            <person name="Douzery E.J."/>
            <person name="Mastrototaro F."/>
            <person name="Gissi C."/>
        </authorList>
    </citation>
    <scope>NUCLEOTIDE SEQUENCE</scope>
</reference>
<evidence type="ECO:0000256" key="1">
    <source>
        <dbReference type="ARBA" id="ARBA00004448"/>
    </source>
</evidence>